<keyword evidence="1" id="KW-0472">Membrane</keyword>
<evidence type="ECO:0000313" key="3">
    <source>
        <dbReference type="EMBL" id="MFC6154210.1"/>
    </source>
</evidence>
<dbReference type="RefSeq" id="WP_128221604.1">
    <property type="nucleotide sequence ID" value="NZ_CP034929.1"/>
</dbReference>
<feature type="domain" description="LysM" evidence="2">
    <location>
        <begin position="79"/>
        <end position="128"/>
    </location>
</feature>
<name>A0ABW1R017_9ACTN</name>
<gene>
    <name evidence="3" type="ORF">ACFPWU_11135</name>
</gene>
<dbReference type="Proteomes" id="UP001596098">
    <property type="component" value="Unassembled WGS sequence"/>
</dbReference>
<keyword evidence="4" id="KW-1185">Reference proteome</keyword>
<dbReference type="InterPro" id="IPR036779">
    <property type="entry name" value="LysM_dom_sf"/>
</dbReference>
<dbReference type="EMBL" id="JBHSQI010000005">
    <property type="protein sequence ID" value="MFC6154210.1"/>
    <property type="molecule type" value="Genomic_DNA"/>
</dbReference>
<feature type="transmembrane region" description="Helical" evidence="1">
    <location>
        <begin position="44"/>
        <end position="64"/>
    </location>
</feature>
<dbReference type="SUPFAM" id="SSF54106">
    <property type="entry name" value="LysM domain"/>
    <property type="match status" value="1"/>
</dbReference>
<dbReference type="SMART" id="SM00257">
    <property type="entry name" value="LysM"/>
    <property type="match status" value="1"/>
</dbReference>
<proteinExistence type="predicted"/>
<reference evidence="4" key="1">
    <citation type="journal article" date="2019" name="Int. J. Syst. Evol. Microbiol.">
        <title>The Global Catalogue of Microorganisms (GCM) 10K type strain sequencing project: providing services to taxonomists for standard genome sequencing and annotation.</title>
        <authorList>
            <consortium name="The Broad Institute Genomics Platform"/>
            <consortium name="The Broad Institute Genome Sequencing Center for Infectious Disease"/>
            <person name="Wu L."/>
            <person name="Ma J."/>
        </authorList>
    </citation>
    <scope>NUCLEOTIDE SEQUENCE [LARGE SCALE GENOMIC DNA]</scope>
    <source>
        <strain evidence="4">DFY28</strain>
    </source>
</reference>
<keyword evidence="1" id="KW-0812">Transmembrane</keyword>
<dbReference type="CDD" id="cd00118">
    <property type="entry name" value="LysM"/>
    <property type="match status" value="1"/>
</dbReference>
<sequence length="131" mass="13597">MSSVVIEFPGAPAASSRVRAQGGVVDPARPAPRGGVRLTRRGRVVVVVAGLLIAFLAGVVLGSVSEAADKAGEDVASRIVVVDEGDTLWGIAAEIADDGEVRSVMREIERMNALDTAVVQLGQRLRVPAEV</sequence>
<evidence type="ECO:0000313" key="4">
    <source>
        <dbReference type="Proteomes" id="UP001596098"/>
    </source>
</evidence>
<evidence type="ECO:0000256" key="1">
    <source>
        <dbReference type="SAM" id="Phobius"/>
    </source>
</evidence>
<dbReference type="InterPro" id="IPR018392">
    <property type="entry name" value="LysM"/>
</dbReference>
<evidence type="ECO:0000259" key="2">
    <source>
        <dbReference type="SMART" id="SM00257"/>
    </source>
</evidence>
<comment type="caution">
    <text evidence="3">The sequence shown here is derived from an EMBL/GenBank/DDBJ whole genome shotgun (WGS) entry which is preliminary data.</text>
</comment>
<dbReference type="Gene3D" id="3.10.350.10">
    <property type="entry name" value="LysM domain"/>
    <property type="match status" value="1"/>
</dbReference>
<protein>
    <submittedName>
        <fullName evidence="3">LysM peptidoglycan-binding domain-containing protein</fullName>
    </submittedName>
</protein>
<accession>A0ABW1R017</accession>
<keyword evidence="1" id="KW-1133">Transmembrane helix</keyword>
<organism evidence="3 4">
    <name type="scientific">Nocardioides yefusunii</name>
    <dbReference type="NCBI Taxonomy" id="2500546"/>
    <lineage>
        <taxon>Bacteria</taxon>
        <taxon>Bacillati</taxon>
        <taxon>Actinomycetota</taxon>
        <taxon>Actinomycetes</taxon>
        <taxon>Propionibacteriales</taxon>
        <taxon>Nocardioidaceae</taxon>
        <taxon>Nocardioides</taxon>
    </lineage>
</organism>
<dbReference type="Pfam" id="PF01476">
    <property type="entry name" value="LysM"/>
    <property type="match status" value="1"/>
</dbReference>